<dbReference type="InterPro" id="IPR003587">
    <property type="entry name" value="Hint_dom_N"/>
</dbReference>
<feature type="binding site" evidence="16">
    <location>
        <position position="89"/>
    </location>
    <ligand>
        <name>Ca(2+)</name>
        <dbReference type="ChEBI" id="CHEBI:29108"/>
        <label>2</label>
    </ligand>
</feature>
<dbReference type="InterPro" id="IPR000320">
    <property type="entry name" value="Hedgehog_signalling_dom"/>
</dbReference>
<dbReference type="PANTHER" id="PTHR11889:SF31">
    <property type="entry name" value="PROTEIN HEDGEHOG"/>
    <property type="match status" value="1"/>
</dbReference>
<keyword evidence="4 17" id="KW-0645">Protease</keyword>
<evidence type="ECO:0000256" key="6">
    <source>
        <dbReference type="ARBA" id="ARBA00022723"/>
    </source>
</evidence>
<gene>
    <name evidence="21" type="primary">Ci-Hh2</name>
</gene>
<dbReference type="SUPFAM" id="SSF51294">
    <property type="entry name" value="Hedgehog/intein (Hint) domain"/>
    <property type="match status" value="1"/>
</dbReference>
<evidence type="ECO:0000256" key="1">
    <source>
        <dbReference type="ARBA" id="ARBA00010649"/>
    </source>
</evidence>
<feature type="binding site" evidence="16">
    <location>
        <position position="125"/>
    </location>
    <ligand>
        <name>Ca(2+)</name>
        <dbReference type="ChEBI" id="CHEBI:29108"/>
        <label>2</label>
    </ligand>
</feature>
<comment type="subcellular location">
    <molecule>Protein hedgehog N-product</molecule>
    <subcellularLocation>
        <location evidence="17">Cell membrane</location>
        <topology evidence="17">Lipid-anchor</topology>
    </subcellularLocation>
</comment>
<evidence type="ECO:0000256" key="14">
    <source>
        <dbReference type="ARBA" id="ARBA00034131"/>
    </source>
</evidence>
<keyword evidence="7 17" id="KW-0732">Signal</keyword>
<feature type="transmembrane region" description="Helical" evidence="18">
    <location>
        <begin position="7"/>
        <end position="27"/>
    </location>
</feature>
<feature type="binding site" evidence="16">
    <location>
        <position position="89"/>
    </location>
    <ligand>
        <name>Ca(2+)</name>
        <dbReference type="ChEBI" id="CHEBI:29108"/>
        <label>1</label>
    </ligand>
</feature>
<dbReference type="GO" id="GO:0007267">
    <property type="term" value="P:cell-cell signaling"/>
    <property type="evidence" value="ECO:0007669"/>
    <property type="project" value="InterPro"/>
</dbReference>
<dbReference type="PANTHER" id="PTHR11889">
    <property type="entry name" value="HEDGEHOG"/>
    <property type="match status" value="1"/>
</dbReference>
<evidence type="ECO:0000256" key="15">
    <source>
        <dbReference type="PIRSR" id="PIRSR009400-1"/>
    </source>
</evidence>
<comment type="function">
    <molecule>Protein hedgehog</molecule>
    <text evidence="17">The C-terminal part of the hedgehog protein precursor displays an autoproteolysis activity that results in the cleavage of the full-length protein into two parts (N-product and C-product). In addition, the C-terminal part displays a cholesterol transferase activity that results by the covalent attachment of a cholesterol moiety to the C-terminal of the newly generated N-product.</text>
</comment>
<dbReference type="GO" id="GO:0016740">
    <property type="term" value="F:transferase activity"/>
    <property type="evidence" value="ECO:0007669"/>
    <property type="project" value="UniProtKB-KW"/>
</dbReference>
<keyword evidence="10 16" id="KW-0106">Calcium</keyword>
<evidence type="ECO:0000256" key="9">
    <source>
        <dbReference type="ARBA" id="ARBA00022813"/>
    </source>
</evidence>
<keyword evidence="18" id="KW-1133">Transmembrane helix</keyword>
<feature type="binding site" evidence="16">
    <location>
        <position position="125"/>
    </location>
    <ligand>
        <name>Ca(2+)</name>
        <dbReference type="ChEBI" id="CHEBI:29108"/>
        <label>1</label>
    </ligand>
</feature>
<dbReference type="InterPro" id="IPR001657">
    <property type="entry name" value="Hedgehog"/>
</dbReference>
<evidence type="ECO:0000256" key="18">
    <source>
        <dbReference type="SAM" id="Phobius"/>
    </source>
</evidence>
<evidence type="ECO:0000313" key="21">
    <source>
        <dbReference type="EMBL" id="BAC06181.1"/>
    </source>
</evidence>
<keyword evidence="3 17" id="KW-1003">Cell membrane</keyword>
<evidence type="ECO:0000256" key="2">
    <source>
        <dbReference type="ARBA" id="ARBA00022473"/>
    </source>
</evidence>
<evidence type="ECO:0000256" key="13">
    <source>
        <dbReference type="ARBA" id="ARBA00023288"/>
    </source>
</evidence>
<evidence type="ECO:0000256" key="17">
    <source>
        <dbReference type="RuleBase" id="RU280812"/>
    </source>
</evidence>
<keyword evidence="8 17" id="KW-0378">Hydrolase</keyword>
<dbReference type="InterPro" id="IPR036844">
    <property type="entry name" value="Hint_dom_sf"/>
</dbReference>
<dbReference type="CTD" id="445637"/>
<evidence type="ECO:0000256" key="10">
    <source>
        <dbReference type="ARBA" id="ARBA00022837"/>
    </source>
</evidence>
<proteinExistence type="evidence at transcript level"/>
<keyword evidence="5" id="KW-0808">Transferase</keyword>
<evidence type="ECO:0000256" key="11">
    <source>
        <dbReference type="ARBA" id="ARBA00023136"/>
    </source>
</evidence>
<evidence type="ECO:0000256" key="16">
    <source>
        <dbReference type="PIRSR" id="PIRSR009400-2"/>
    </source>
</evidence>
<comment type="subunit">
    <text evidence="14">Multimer.</text>
</comment>
<dbReference type="GO" id="GO:0008233">
    <property type="term" value="F:peptidase activity"/>
    <property type="evidence" value="ECO:0007669"/>
    <property type="project" value="UniProtKB-UniRule"/>
</dbReference>
<accession>Q8MY56</accession>
<dbReference type="InterPro" id="IPR009045">
    <property type="entry name" value="Zn_M74/Hedgehog-like"/>
</dbReference>
<dbReference type="GO" id="GO:0016540">
    <property type="term" value="P:protein autoprocessing"/>
    <property type="evidence" value="ECO:0007669"/>
    <property type="project" value="InterPro"/>
</dbReference>
<dbReference type="EMBL" id="AB078509">
    <property type="protein sequence ID" value="BAC06181.1"/>
    <property type="molecule type" value="mRNA"/>
</dbReference>
<dbReference type="SMART" id="SM00306">
    <property type="entry name" value="HintN"/>
    <property type="match status" value="1"/>
</dbReference>
<organism evidence="21">
    <name type="scientific">Ciona intestinalis</name>
    <name type="common">Transparent sea squirt</name>
    <name type="synonym">Ascidia intestinalis</name>
    <dbReference type="NCBI Taxonomy" id="7719"/>
    <lineage>
        <taxon>Eukaryota</taxon>
        <taxon>Metazoa</taxon>
        <taxon>Chordata</taxon>
        <taxon>Tunicata</taxon>
        <taxon>Ascidiacea</taxon>
        <taxon>Phlebobranchia</taxon>
        <taxon>Cionidae</taxon>
        <taxon>Ciona</taxon>
    </lineage>
</organism>
<evidence type="ECO:0000259" key="19">
    <source>
        <dbReference type="SMART" id="SM00305"/>
    </source>
</evidence>
<evidence type="ECO:0000256" key="7">
    <source>
        <dbReference type="ARBA" id="ARBA00022729"/>
    </source>
</evidence>
<dbReference type="GO" id="GO:0000139">
    <property type="term" value="C:Golgi membrane"/>
    <property type="evidence" value="ECO:0007669"/>
    <property type="project" value="UniProtKB-SubCell"/>
</dbReference>
<keyword evidence="12" id="KW-0564">Palmitate</keyword>
<comment type="subcellular location">
    <molecule>Sonic hedgehog protein</molecule>
    <subcellularLocation>
        <location evidence="17">Endoplasmic reticulum membrane</location>
    </subcellularLocation>
    <subcellularLocation>
        <location evidence="17">Golgi apparatus membrane</location>
    </subcellularLocation>
</comment>
<protein>
    <recommendedName>
        <fullName evidence="17">Hedgehog protein</fullName>
    </recommendedName>
</protein>
<evidence type="ECO:0000256" key="4">
    <source>
        <dbReference type="ARBA" id="ARBA00022670"/>
    </source>
</evidence>
<evidence type="ECO:0000256" key="12">
    <source>
        <dbReference type="ARBA" id="ARBA00023139"/>
    </source>
</evidence>
<feature type="site" description="Essential for auto-cleavage" evidence="15">
    <location>
        <position position="268"/>
    </location>
</feature>
<dbReference type="GO" id="GO:0046872">
    <property type="term" value="F:metal ion binding"/>
    <property type="evidence" value="ECO:0007669"/>
    <property type="project" value="UniProtKB-KW"/>
</dbReference>
<feature type="site" description="Cleavage; by autolysis" evidence="15">
    <location>
        <begin position="196"/>
        <end position="197"/>
    </location>
</feature>
<keyword evidence="2 17" id="KW-0217">Developmental protein</keyword>
<dbReference type="PIRSF" id="PIRSF009400">
    <property type="entry name" value="Peptidase_C46"/>
    <property type="match status" value="1"/>
</dbReference>
<dbReference type="AlphaFoldDB" id="Q8MY56"/>
<evidence type="ECO:0000256" key="8">
    <source>
        <dbReference type="ARBA" id="ARBA00022801"/>
    </source>
</evidence>
<evidence type="ECO:0000256" key="5">
    <source>
        <dbReference type="ARBA" id="ARBA00022679"/>
    </source>
</evidence>
<evidence type="ECO:0000259" key="20">
    <source>
        <dbReference type="SMART" id="SM00306"/>
    </source>
</evidence>
<feature type="binding site" evidence="16">
    <location>
        <position position="181"/>
    </location>
    <ligand>
        <name>Zn(2+)</name>
        <dbReference type="ChEBI" id="CHEBI:29105"/>
    </ligand>
</feature>
<dbReference type="Pfam" id="PF01079">
    <property type="entry name" value="Hint"/>
    <property type="match status" value="1"/>
</dbReference>
<feature type="site" description="Involved in auto-cleavage" evidence="15">
    <location>
        <position position="265"/>
    </location>
</feature>
<keyword evidence="17" id="KW-0333">Golgi apparatus</keyword>
<dbReference type="Pfam" id="PF01085">
    <property type="entry name" value="HH_signal"/>
    <property type="match status" value="1"/>
</dbReference>
<dbReference type="FunFam" id="3.30.1380.10:FF:000005">
    <property type="entry name" value="Sonic hedgehog signaling molecule"/>
    <property type="match status" value="1"/>
</dbReference>
<dbReference type="GO" id="GO:0005886">
    <property type="term" value="C:plasma membrane"/>
    <property type="evidence" value="ECO:0007669"/>
    <property type="project" value="UniProtKB-SubCell"/>
</dbReference>
<keyword evidence="18" id="KW-0812">Transmembrane</keyword>
<dbReference type="GeneID" id="445637"/>
<sequence length="402" mass="44920">MPHSKRYVLLLTNFLCVYMVISCGSGPRYGTRPNQRNLRPLLRQQYVPHVSEGTIGASGPSEGRIYRNTPRYRKLERNYNTDIEFEDRERDGSDRTMTKRCKDKVNLLSMLVKNTWAGVSLKVIEAWDGDGVHRKGSLHYEGRAVDIKTSDNDLSKNGLLARLAVESGFDWVYYESKFYVHASVRADNSDAAKYGGCFDGVSEVRNESGSVIPMNKVNVGDRILAVDRTTGKPVFSEVIMFLDKQPEIGGSYIEIRSQLETIRLTANHMLFIATQTNCSNSFSATKRAVFAGDIFSGQYVYTTIQARDGFEIQPSRVESVTTVTGDGLYAPLTAHGTVVVDGIVASCYGVIGSETLAHAAMLPIRSFPYLRRTNSDVGIHWYAKSLAEIARIVLPHHRFKLH</sequence>
<dbReference type="SMR" id="Q8MY56"/>
<feature type="binding site" evidence="16">
    <location>
        <position position="130"/>
    </location>
    <ligand>
        <name>Ca(2+)</name>
        <dbReference type="ChEBI" id="CHEBI:29108"/>
        <label>2</label>
    </ligand>
</feature>
<feature type="binding site" evidence="16">
    <location>
        <position position="139"/>
    </location>
    <ligand>
        <name>Zn(2+)</name>
        <dbReference type="ChEBI" id="CHEBI:29105"/>
    </ligand>
</feature>
<dbReference type="SUPFAM" id="SSF55166">
    <property type="entry name" value="Hedgehog/DD-peptidase"/>
    <property type="match status" value="1"/>
</dbReference>
<keyword evidence="9 17" id="KW-0068">Autocatalytic cleavage</keyword>
<feature type="site" description="Involved in cholesterol transfer" evidence="15">
    <location>
        <position position="243"/>
    </location>
</feature>
<feature type="binding site" evidence="16">
    <location>
        <position position="146"/>
    </location>
    <ligand>
        <name>Zn(2+)</name>
        <dbReference type="ChEBI" id="CHEBI:29105"/>
    </ligand>
</feature>
<reference evidence="21" key="1">
    <citation type="journal article" date="2002" name="Mech. Dev.">
        <title>Expression of hedgehog genes in Ciona intestinalis embryos.</title>
        <authorList>
            <person name="Takatori N."/>
            <person name="Satou Y."/>
            <person name="Satoh N."/>
        </authorList>
    </citation>
    <scope>NUCLEOTIDE SEQUENCE</scope>
</reference>
<comment type="function">
    <molecule>Protein hedgehog N-product</molecule>
    <text evidence="17">The dually lipidated hedgehog protein N-product is a morphogen which is essential for a variety of patterning events during development.</text>
</comment>
<dbReference type="RefSeq" id="NP_001027635.1">
    <property type="nucleotide sequence ID" value="NM_001032463.1"/>
</dbReference>
<dbReference type="Gene3D" id="2.170.16.10">
    <property type="entry name" value="Hedgehog/Intein (Hint) domain"/>
    <property type="match status" value="1"/>
</dbReference>
<feature type="binding site" evidence="16">
    <location>
        <position position="128"/>
    </location>
    <ligand>
        <name>Ca(2+)</name>
        <dbReference type="ChEBI" id="CHEBI:29108"/>
        <label>2</label>
    </ligand>
</feature>
<keyword evidence="17" id="KW-0256">Endoplasmic reticulum</keyword>
<keyword evidence="16" id="KW-0862">Zinc</keyword>
<dbReference type="PRINTS" id="PR00632">
    <property type="entry name" value="SONICHHOG"/>
</dbReference>
<dbReference type="CDD" id="cd00081">
    <property type="entry name" value="Hint"/>
    <property type="match status" value="1"/>
</dbReference>
<keyword evidence="11 17" id="KW-0472">Membrane</keyword>
<dbReference type="OrthoDB" id="5212at2759"/>
<keyword evidence="13" id="KW-0449">Lipoprotein</keyword>
<accession>A0A1W2VN29</accession>
<dbReference type="PROSITE" id="PS51257">
    <property type="entry name" value="PROKAR_LIPOPROTEIN"/>
    <property type="match status" value="1"/>
</dbReference>
<dbReference type="Gene3D" id="3.30.1380.10">
    <property type="match status" value="1"/>
</dbReference>
<dbReference type="FunFam" id="2.170.16.10:FF:000001">
    <property type="entry name" value="Indian hedgehog"/>
    <property type="match status" value="1"/>
</dbReference>
<dbReference type="GO" id="GO:0005789">
    <property type="term" value="C:endoplasmic reticulum membrane"/>
    <property type="evidence" value="ECO:0007669"/>
    <property type="project" value="UniProtKB-SubCell"/>
</dbReference>
<dbReference type="InterPro" id="IPR003586">
    <property type="entry name" value="Hint_dom_C"/>
</dbReference>
<keyword evidence="6 16" id="KW-0479">Metal-binding</keyword>
<dbReference type="SMART" id="SM00305">
    <property type="entry name" value="HintC"/>
    <property type="match status" value="1"/>
</dbReference>
<comment type="similarity">
    <text evidence="1 17">Belongs to the hedgehog family.</text>
</comment>
<dbReference type="InterPro" id="IPR050387">
    <property type="entry name" value="Hedgehog_Signaling"/>
</dbReference>
<dbReference type="KEGG" id="cin:445637"/>
<dbReference type="InterPro" id="IPR001767">
    <property type="entry name" value="Hedgehog_Hint"/>
</dbReference>
<feature type="domain" description="Hint" evidence="19">
    <location>
        <begin position="309"/>
        <end position="353"/>
    </location>
</feature>
<feature type="domain" description="Hint" evidence="20">
    <location>
        <begin position="195"/>
        <end position="304"/>
    </location>
</feature>
<feature type="binding site" evidence="16">
    <location>
        <position position="94"/>
    </location>
    <ligand>
        <name>Ca(2+)</name>
        <dbReference type="ChEBI" id="CHEBI:29108"/>
        <label>1</label>
    </ligand>
</feature>
<evidence type="ECO:0000256" key="3">
    <source>
        <dbReference type="ARBA" id="ARBA00022475"/>
    </source>
</evidence>
<name>Q8MY56_CIOIN</name>